<dbReference type="Gene3D" id="3.30.559.10">
    <property type="entry name" value="Chloramphenicol acetyltransferase-like domain"/>
    <property type="match status" value="1"/>
</dbReference>
<reference evidence="1" key="1">
    <citation type="journal article" date="2015" name="Genome Announc.">
        <title>Draft Genome Sequence of Anaerolineae Strain TC1, a Novel Isolate from a Methanogenic Wastewater Treatment System.</title>
        <authorList>
            <person name="Matsuura N."/>
            <person name="Tourlousse D.M."/>
            <person name="Sun L."/>
            <person name="Toyonaga M."/>
            <person name="Kuroda K."/>
            <person name="Ohashi A."/>
            <person name="Cruz R."/>
            <person name="Yamaguchi T."/>
            <person name="Sekiguchi Y."/>
        </authorList>
    </citation>
    <scope>NUCLEOTIDE SEQUENCE [LARGE SCALE GENOMIC DNA]</scope>
    <source>
        <strain evidence="1">TC1</strain>
    </source>
</reference>
<gene>
    <name evidence="1" type="ORF">ATC1_12249</name>
</gene>
<dbReference type="Gene3D" id="3.30.559.30">
    <property type="entry name" value="Nonribosomal peptide synthetase, condensation domain"/>
    <property type="match status" value="1"/>
</dbReference>
<dbReference type="OrthoDB" id="4876345at2"/>
<dbReference type="Proteomes" id="UP000053370">
    <property type="component" value="Unassembled WGS sequence"/>
</dbReference>
<keyword evidence="2" id="KW-1185">Reference proteome</keyword>
<evidence type="ECO:0008006" key="3">
    <source>
        <dbReference type="Google" id="ProtNLM"/>
    </source>
</evidence>
<accession>A0A0K8PB33</accession>
<dbReference type="EMBL" id="DF968180">
    <property type="protein sequence ID" value="GAP39714.1"/>
    <property type="molecule type" value="Genomic_DNA"/>
</dbReference>
<evidence type="ECO:0000313" key="1">
    <source>
        <dbReference type="EMBL" id="GAP39714.1"/>
    </source>
</evidence>
<dbReference type="AlphaFoldDB" id="A0A0K8PB33"/>
<sequence>MKKEDTWFELDTAAKLYPAIMSPKQASVFRLSCTLTDPVDPEMLQTALYVTIQRYPSFNVRLKRGVFWNYFEPNTNHPTVSEETAYPCQMLDASKNNDFLFQVTWFGKRINLEIFHVIADATGGIEFLKTLVFYYLSLQGKVVATQGLIRTLETKIDPEETENSFVRYYDPKIVTSRAEEKAFHYSGSSLPFQHSRLIHGLISTEDLLDKVHAYHATVTEYLTAVLIKAYFNASESLIKSEDIVKISVPINLRAIFPSRTVRNFSFYMNIGEKYQQKDDRFESLLRKVSEQMKEQLQREKILARMNPNVSFEKNAAIRAVPLDVKLAVIRQVHQMIGEDLFTCSLSNIGVIGIPDSMRPFIARFDFGLSTSDKIPVNCSVCSYKGIVSITFSSSIKETTLEKEFFRFLAKDGLQVTIETSEG</sequence>
<organism evidence="1">
    <name type="scientific">Flexilinea flocculi</name>
    <dbReference type="NCBI Taxonomy" id="1678840"/>
    <lineage>
        <taxon>Bacteria</taxon>
        <taxon>Bacillati</taxon>
        <taxon>Chloroflexota</taxon>
        <taxon>Anaerolineae</taxon>
        <taxon>Anaerolineales</taxon>
        <taxon>Anaerolineaceae</taxon>
        <taxon>Flexilinea</taxon>
    </lineage>
</organism>
<protein>
    <recommendedName>
        <fullName evidence="3">Alcohol acetyltransferase</fullName>
    </recommendedName>
</protein>
<dbReference type="RefSeq" id="WP_062278388.1">
    <property type="nucleotide sequence ID" value="NZ_DF968180.1"/>
</dbReference>
<dbReference type="InterPro" id="IPR023213">
    <property type="entry name" value="CAT-like_dom_sf"/>
</dbReference>
<proteinExistence type="predicted"/>
<evidence type="ECO:0000313" key="2">
    <source>
        <dbReference type="Proteomes" id="UP000053370"/>
    </source>
</evidence>
<dbReference type="STRING" id="1678840.ATC1_12249"/>
<name>A0A0K8PB33_9CHLR</name>